<comment type="catalytic activity">
    <reaction evidence="7">
        <text>[protein]-dithiol + NADP(+) = [protein]-disulfide + NADPH + H(+)</text>
        <dbReference type="Rhea" id="RHEA:18753"/>
        <dbReference type="Rhea" id="RHEA-COMP:10593"/>
        <dbReference type="Rhea" id="RHEA-COMP:10594"/>
        <dbReference type="ChEBI" id="CHEBI:15378"/>
        <dbReference type="ChEBI" id="CHEBI:29950"/>
        <dbReference type="ChEBI" id="CHEBI:50058"/>
        <dbReference type="ChEBI" id="CHEBI:57783"/>
        <dbReference type="ChEBI" id="CHEBI:58349"/>
        <dbReference type="EC" id="1.8.1.8"/>
    </reaction>
</comment>
<dbReference type="Gene3D" id="3.40.30.10">
    <property type="entry name" value="Glutaredoxin"/>
    <property type="match status" value="1"/>
</dbReference>
<evidence type="ECO:0000256" key="3">
    <source>
        <dbReference type="ARBA" id="ARBA00023002"/>
    </source>
</evidence>
<evidence type="ECO:0000256" key="2">
    <source>
        <dbReference type="ARBA" id="ARBA00022737"/>
    </source>
</evidence>
<comment type="catalytic activity">
    <reaction evidence="6">
        <text>[protein]-dithiol + NAD(+) = [protein]-disulfide + NADH + H(+)</text>
        <dbReference type="Rhea" id="RHEA:18749"/>
        <dbReference type="Rhea" id="RHEA-COMP:10593"/>
        <dbReference type="Rhea" id="RHEA-COMP:10594"/>
        <dbReference type="ChEBI" id="CHEBI:15378"/>
        <dbReference type="ChEBI" id="CHEBI:29950"/>
        <dbReference type="ChEBI" id="CHEBI:50058"/>
        <dbReference type="ChEBI" id="CHEBI:57540"/>
        <dbReference type="ChEBI" id="CHEBI:57945"/>
        <dbReference type="EC" id="1.8.1.8"/>
    </reaction>
</comment>
<feature type="domain" description="Thioredoxin" evidence="8">
    <location>
        <begin position="11"/>
        <end position="162"/>
    </location>
</feature>
<dbReference type="InterPro" id="IPR012336">
    <property type="entry name" value="Thioredoxin-like_fold"/>
</dbReference>
<evidence type="ECO:0000256" key="1">
    <source>
        <dbReference type="ARBA" id="ARBA00012612"/>
    </source>
</evidence>
<comment type="similarity">
    <text evidence="5">Belongs to the nucleoredoxin family.</text>
</comment>
<reference evidence="10" key="1">
    <citation type="submission" date="2017-02" db="UniProtKB">
        <authorList>
            <consortium name="WormBaseParasite"/>
        </authorList>
    </citation>
    <scope>IDENTIFICATION</scope>
</reference>
<dbReference type="WBParaSite" id="PTRK_0001341000.1">
    <property type="protein sequence ID" value="PTRK_0001341000.1"/>
    <property type="gene ID" value="PTRK_0001341000"/>
</dbReference>
<dbReference type="PANTHER" id="PTHR13871:SF96">
    <property type="entry name" value="THIOREDOXIN DOMAIN-CONTAINING PROTEIN"/>
    <property type="match status" value="1"/>
</dbReference>
<accession>A0A0N4ZXJ9</accession>
<keyword evidence="9" id="KW-1185">Reference proteome</keyword>
<evidence type="ECO:0000256" key="7">
    <source>
        <dbReference type="ARBA" id="ARBA00047804"/>
    </source>
</evidence>
<dbReference type="InterPro" id="IPR036249">
    <property type="entry name" value="Thioredoxin-like_sf"/>
</dbReference>
<dbReference type="EC" id="1.8.1.8" evidence="1"/>
<evidence type="ECO:0000313" key="10">
    <source>
        <dbReference type="WBParaSite" id="PTRK_0001341000.1"/>
    </source>
</evidence>
<dbReference type="InterPro" id="IPR052259">
    <property type="entry name" value="Nucleoredoxin-like"/>
</dbReference>
<dbReference type="SUPFAM" id="SSF52833">
    <property type="entry name" value="Thioredoxin-like"/>
    <property type="match status" value="1"/>
</dbReference>
<protein>
    <recommendedName>
        <fullName evidence="1">protein-disulfide reductase</fullName>
        <ecNumber evidence="1">1.8.1.8</ecNumber>
    </recommendedName>
</protein>
<dbReference type="InterPro" id="IPR013766">
    <property type="entry name" value="Thioredoxin_domain"/>
</dbReference>
<evidence type="ECO:0000256" key="4">
    <source>
        <dbReference type="ARBA" id="ARBA00023027"/>
    </source>
</evidence>
<organism evidence="9 10">
    <name type="scientific">Parastrongyloides trichosuri</name>
    <name type="common">Possum-specific nematode worm</name>
    <dbReference type="NCBI Taxonomy" id="131310"/>
    <lineage>
        <taxon>Eukaryota</taxon>
        <taxon>Metazoa</taxon>
        <taxon>Ecdysozoa</taxon>
        <taxon>Nematoda</taxon>
        <taxon>Chromadorea</taxon>
        <taxon>Rhabditida</taxon>
        <taxon>Tylenchina</taxon>
        <taxon>Panagrolaimomorpha</taxon>
        <taxon>Strongyloidoidea</taxon>
        <taxon>Strongyloididae</taxon>
        <taxon>Parastrongyloides</taxon>
    </lineage>
</organism>
<proteinExistence type="inferred from homology"/>
<dbReference type="PANTHER" id="PTHR13871">
    <property type="entry name" value="THIOREDOXIN"/>
    <property type="match status" value="1"/>
</dbReference>
<dbReference type="CDD" id="cd02964">
    <property type="entry name" value="TryX_like_family"/>
    <property type="match status" value="1"/>
</dbReference>
<dbReference type="PROSITE" id="PS51352">
    <property type="entry name" value="THIOREDOXIN_2"/>
    <property type="match status" value="1"/>
</dbReference>
<keyword evidence="2" id="KW-0677">Repeat</keyword>
<dbReference type="GO" id="GO:0047134">
    <property type="term" value="F:protein-disulfide reductase [NAD(P)H] activity"/>
    <property type="evidence" value="ECO:0007669"/>
    <property type="project" value="UniProtKB-EC"/>
</dbReference>
<evidence type="ECO:0000259" key="8">
    <source>
        <dbReference type="PROSITE" id="PS51352"/>
    </source>
</evidence>
<evidence type="ECO:0000256" key="6">
    <source>
        <dbReference type="ARBA" id="ARBA00047388"/>
    </source>
</evidence>
<keyword evidence="3" id="KW-0560">Oxidoreductase</keyword>
<name>A0A0N4ZXJ9_PARTI</name>
<evidence type="ECO:0000313" key="9">
    <source>
        <dbReference type="Proteomes" id="UP000038045"/>
    </source>
</evidence>
<dbReference type="AlphaFoldDB" id="A0A0N4ZXJ9"/>
<dbReference type="Proteomes" id="UP000038045">
    <property type="component" value="Unplaced"/>
</dbReference>
<keyword evidence="4" id="KW-0520">NAD</keyword>
<sequence length="162" mass="18409">MVRLDQHRYGSNVAELFKSTSLIKQDGSKEEGSKLLKDKITALYFSASWCGPCRQFTPILKSFYDKINKGEKKFEVVFVSLDRNESSMKGYFKEHMGNWLRTEYDSSVIEGLAEECGVSTIPSLKIVKSNGDVTNIPTRDDITMYGGDKAEELIQSWKKKTD</sequence>
<evidence type="ECO:0000256" key="5">
    <source>
        <dbReference type="ARBA" id="ARBA00025782"/>
    </source>
</evidence>
<dbReference type="Pfam" id="PF13905">
    <property type="entry name" value="Thioredoxin_8"/>
    <property type="match status" value="1"/>
</dbReference>